<dbReference type="AlphaFoldDB" id="A0A9P0GAF2"/>
<organism evidence="1 2">
    <name type="scientific">Psylliodes chrysocephalus</name>
    <dbReference type="NCBI Taxonomy" id="3402493"/>
    <lineage>
        <taxon>Eukaryota</taxon>
        <taxon>Metazoa</taxon>
        <taxon>Ecdysozoa</taxon>
        <taxon>Arthropoda</taxon>
        <taxon>Hexapoda</taxon>
        <taxon>Insecta</taxon>
        <taxon>Pterygota</taxon>
        <taxon>Neoptera</taxon>
        <taxon>Endopterygota</taxon>
        <taxon>Coleoptera</taxon>
        <taxon>Polyphaga</taxon>
        <taxon>Cucujiformia</taxon>
        <taxon>Chrysomeloidea</taxon>
        <taxon>Chrysomelidae</taxon>
        <taxon>Galerucinae</taxon>
        <taxon>Alticini</taxon>
        <taxon>Psylliodes</taxon>
    </lineage>
</organism>
<evidence type="ECO:0008006" key="3">
    <source>
        <dbReference type="Google" id="ProtNLM"/>
    </source>
</evidence>
<reference evidence="1" key="1">
    <citation type="submission" date="2022-01" db="EMBL/GenBank/DDBJ databases">
        <authorList>
            <person name="King R."/>
        </authorList>
    </citation>
    <scope>NUCLEOTIDE SEQUENCE</scope>
</reference>
<evidence type="ECO:0000313" key="1">
    <source>
        <dbReference type="EMBL" id="CAH1108259.1"/>
    </source>
</evidence>
<accession>A0A9P0GAF2</accession>
<dbReference type="EMBL" id="OV651815">
    <property type="protein sequence ID" value="CAH1108259.1"/>
    <property type="molecule type" value="Genomic_DNA"/>
</dbReference>
<keyword evidence="2" id="KW-1185">Reference proteome</keyword>
<gene>
    <name evidence="1" type="ORF">PSYICH_LOCUS9297</name>
</gene>
<name>A0A9P0GAF2_9CUCU</name>
<proteinExistence type="predicted"/>
<sequence length="315" mass="36635">MQIDINNLRGWVNEGNIFVVDRGYRDAVEFLKNLGFCCDIPPNLPRGQRQFTVEEANRARLITKTRWIVESRNDHLKNILKFFKNTIQLDHCVHLKDLLKIGCAPINRYHQTLTIPDATPELSRRLVQIAAENYSRVQARVKCDNLFVEGECEKQLPEVKIIRDDIKKSSERSVQTDTIRKQTCTCKNLPSSFDVPKPNTLVKLCKQINCFDAEEKTRKDKKLASDEKVLKNLNFPYDKPIYKDLIPLMCEKNQSPPTSVRSPLPQKDKEPVLSDFLELKRFPDYFVLHSTEIEDKMSQSKNNNLRLYKILDINS</sequence>
<dbReference type="Proteomes" id="UP001153636">
    <property type="component" value="Chromosome 3"/>
</dbReference>
<evidence type="ECO:0000313" key="2">
    <source>
        <dbReference type="Proteomes" id="UP001153636"/>
    </source>
</evidence>
<protein>
    <recommendedName>
        <fullName evidence="3">DDE Tnp4 domain-containing protein</fullName>
    </recommendedName>
</protein>
<dbReference type="OrthoDB" id="8191506at2759"/>